<dbReference type="GeneID" id="12446047"/>
<dbReference type="CDD" id="cd09879">
    <property type="entry name" value="PIN_VapC_AF0591-like"/>
    <property type="match status" value="1"/>
</dbReference>
<dbReference type="InterPro" id="IPR041120">
    <property type="entry name" value="PIN_9"/>
</dbReference>
<name>G0LHW2_HALWC</name>
<dbReference type="Pfam" id="PF18477">
    <property type="entry name" value="PIN_9"/>
    <property type="match status" value="1"/>
</dbReference>
<evidence type="ECO:0000259" key="1">
    <source>
        <dbReference type="Pfam" id="PF18477"/>
    </source>
</evidence>
<protein>
    <submittedName>
        <fullName evidence="2">DUF188 family protein</fullName>
    </submittedName>
</protein>
<dbReference type="HOGENOM" id="CLU_107892_2_0_2"/>
<dbReference type="EMBL" id="FR746099">
    <property type="protein sequence ID" value="CCC39350.1"/>
    <property type="molecule type" value="Genomic_DNA"/>
</dbReference>
<evidence type="ECO:0000313" key="2">
    <source>
        <dbReference type="EMBL" id="CCC39350.1"/>
    </source>
</evidence>
<dbReference type="Proteomes" id="UP000007954">
    <property type="component" value="Chromosome"/>
</dbReference>
<organism evidence="2 3">
    <name type="scientific">Haloquadratum walsbyi (strain DSM 16854 / JCM 12705 / C23)</name>
    <dbReference type="NCBI Taxonomy" id="768065"/>
    <lineage>
        <taxon>Archaea</taxon>
        <taxon>Methanobacteriati</taxon>
        <taxon>Methanobacteriota</taxon>
        <taxon>Stenosarchaea group</taxon>
        <taxon>Halobacteria</taxon>
        <taxon>Halobacteriales</taxon>
        <taxon>Haloferacaceae</taxon>
        <taxon>Haloquadratum</taxon>
    </lineage>
</organism>
<evidence type="ECO:0000313" key="3">
    <source>
        <dbReference type="Proteomes" id="UP000007954"/>
    </source>
</evidence>
<reference evidence="2 3" key="1">
    <citation type="journal article" date="2011" name="PLoS ONE">
        <title>Haloquadratum walsbyi: limited diversity in a global pond.</title>
        <authorList>
            <person name="Dyall-Smith M."/>
            <person name="Pfeiffer F."/>
            <person name="Klee K."/>
            <person name="Palm P."/>
            <person name="Gross K."/>
            <person name="Schuster S.C."/>
            <person name="Rampp M."/>
            <person name="Oesterhelt D."/>
        </authorList>
    </citation>
    <scope>NUCLEOTIDE SEQUENCE [LARGE SCALE GENOMIC DNA]</scope>
    <source>
        <strain evidence="3">DSM 16854 / JCM 12705 / C23</strain>
    </source>
</reference>
<dbReference type="InterPro" id="IPR029060">
    <property type="entry name" value="PIN-like_dom_sf"/>
</dbReference>
<gene>
    <name evidence="2" type="ordered locus">Hqrw_1397</name>
</gene>
<dbReference type="Gene3D" id="3.40.50.1010">
    <property type="entry name" value="5'-nuclease"/>
    <property type="match status" value="1"/>
</dbReference>
<dbReference type="OrthoDB" id="15280at2157"/>
<dbReference type="SUPFAM" id="SSF88723">
    <property type="entry name" value="PIN domain-like"/>
    <property type="match status" value="1"/>
</dbReference>
<accession>G0LHW2</accession>
<proteinExistence type="predicted"/>
<feature type="domain" description="VapC9 PIN-like" evidence="1">
    <location>
        <begin position="4"/>
        <end position="90"/>
    </location>
</feature>
<dbReference type="RefSeq" id="WP_014555231.1">
    <property type="nucleotide sequence ID" value="NC_017459.1"/>
</dbReference>
<dbReference type="AlphaFoldDB" id="G0LHW2"/>
<dbReference type="KEGG" id="hwc:Hqrw_1397"/>
<sequence length="209" mass="23202">MIAVILDTNALMLPVERDVRLFEELDRILTESYISLVPRPVVAELHHLSDGAGVEATAANVGSDLLDRCSIIDTEADFADDAIVELATTETVLGQTEICADTTTVDSTHNRQSDEKDIGTHTNVHNNIHAGRQINVEADAHSDDRNADLIEISDRESTAEATTEIAEDEYLTIKQYVVTEDRPLRNRLYEHDVRVIGIRGRNTLEITEP</sequence>